<evidence type="ECO:0000313" key="3">
    <source>
        <dbReference type="EMBL" id="CAK0904139.1"/>
    </source>
</evidence>
<dbReference type="InterPro" id="IPR013761">
    <property type="entry name" value="SAM/pointed_sf"/>
</dbReference>
<dbReference type="Gene3D" id="1.10.150.50">
    <property type="entry name" value="Transcription Factor, Ets-1"/>
    <property type="match status" value="1"/>
</dbReference>
<feature type="compositionally biased region" description="Low complexity" evidence="1">
    <location>
        <begin position="320"/>
        <end position="329"/>
    </location>
</feature>
<dbReference type="SUPFAM" id="SSF47769">
    <property type="entry name" value="SAM/Pointed domain"/>
    <property type="match status" value="1"/>
</dbReference>
<accession>A0ABN9XVM2</accession>
<comment type="caution">
    <text evidence="3">The sequence shown here is derived from an EMBL/GenBank/DDBJ whole genome shotgun (WGS) entry which is preliminary data.</text>
</comment>
<gene>
    <name evidence="3" type="ORF">PCOR1329_LOCUS80256</name>
</gene>
<organism evidence="3 4">
    <name type="scientific">Prorocentrum cordatum</name>
    <dbReference type="NCBI Taxonomy" id="2364126"/>
    <lineage>
        <taxon>Eukaryota</taxon>
        <taxon>Sar</taxon>
        <taxon>Alveolata</taxon>
        <taxon>Dinophyceae</taxon>
        <taxon>Prorocentrales</taxon>
        <taxon>Prorocentraceae</taxon>
        <taxon>Prorocentrum</taxon>
    </lineage>
</organism>
<reference evidence="3" key="1">
    <citation type="submission" date="2023-10" db="EMBL/GenBank/DDBJ databases">
        <authorList>
            <person name="Chen Y."/>
            <person name="Shah S."/>
            <person name="Dougan E. K."/>
            <person name="Thang M."/>
            <person name="Chan C."/>
        </authorList>
    </citation>
    <scope>NUCLEOTIDE SEQUENCE [LARGE SCALE GENOMIC DNA]</scope>
</reference>
<dbReference type="Proteomes" id="UP001189429">
    <property type="component" value="Unassembled WGS sequence"/>
</dbReference>
<dbReference type="PROSITE" id="PS50105">
    <property type="entry name" value="SAM_DOMAIN"/>
    <property type="match status" value="1"/>
</dbReference>
<dbReference type="InterPro" id="IPR025475">
    <property type="entry name" value="DUF4326"/>
</dbReference>
<evidence type="ECO:0000256" key="1">
    <source>
        <dbReference type="SAM" id="MobiDB-lite"/>
    </source>
</evidence>
<dbReference type="EMBL" id="CAUYUJ010021359">
    <property type="protein sequence ID" value="CAK0904139.1"/>
    <property type="molecule type" value="Genomic_DNA"/>
</dbReference>
<dbReference type="SMART" id="SM00454">
    <property type="entry name" value="SAM"/>
    <property type="match status" value="1"/>
</dbReference>
<feature type="region of interest" description="Disordered" evidence="1">
    <location>
        <begin position="782"/>
        <end position="807"/>
    </location>
</feature>
<feature type="region of interest" description="Disordered" evidence="1">
    <location>
        <begin position="3267"/>
        <end position="3340"/>
    </location>
</feature>
<protein>
    <recommendedName>
        <fullName evidence="2">SAM domain-containing protein</fullName>
    </recommendedName>
</protein>
<proteinExistence type="predicted"/>
<evidence type="ECO:0000259" key="2">
    <source>
        <dbReference type="PROSITE" id="PS50105"/>
    </source>
</evidence>
<feature type="compositionally biased region" description="Basic and acidic residues" evidence="1">
    <location>
        <begin position="782"/>
        <end position="798"/>
    </location>
</feature>
<sequence length="3375" mass="364222">MEWGPKVAVLDASEWGYGVMERRCDAGAIKYAGRYFDRTRDWQGGGGLEFVDPVAGGFISCDGGQLFAPGPPPGLAHPDEEDGREEKVHHRVGANRVLAAAGRKLALLEPRPTRLERGGALGSRPLSALEDETVGLATQRDYRSRFSCFARWASKEGLSLKTPLEADGALVAWLNEQFFEKELLARQQLAAAGAQGECMMLDGPEFDPVVPLLASLQESAAVGRRLLPSLAAPPVWQLRRGGASREALTEFRSYKTGRWHSPRPAKRCERGSDNQVLRPLTPEELNRALEAERTLGACLSRTCRDLLGLAALRWRSLPEAGGSATAGGSSRRGGFRSSRSTWTASSHDLSSRAAQRRILGWILSGCYKAVWLGAPCSTFSRARDSGAGPPRLRSDEQPLGLGGLSEGGRVKVEVANELCRFSAEALMCCLERGVPAALGNPASSRLWLTPYLFAAGRRRGMRAQRPRICCWCEGRLAPGESLALAEAGGLLEVCALYYLLAFARQAAREARLAPRERALLLEQARHPGAQLAALATLEPDASQGAPVVPGLGALPGLPGCLGGVGGGALPALPGGARAVGAGGVGIGAALVGALAAPGGGAAGGAGAPPAAAALGAGAPLGVVGGAAVLAAGVQLDSLADGAWTQASVLAGAGWAQGMNVELPTHDAMGGISGASLFEVDEVGAPGAAGQCLSAQFRGASLPAEAMRLDGAFPTRGAGPAGLLRLCAQGPARCGEPAQAGRAVLRVEWLRLQLRGGWWGPGCGRAPSGAAAAAWLDRRRQCSESGSRSDGDGELHFRDAPSGGGSARLLAERQPGALYDEAMQSIARVMGLREGDGTEARPKVVGYLQAIVFGHHPVSQLRVNAVRELQALATAEPEAPFDEPSVDAEDVDPCGDEPGLAMLLVSKFSATVGEKRWVCTDPTGRLQVIDLGQPARVKSTRFAGVNHGSFQGLSAAEKSKAIEAADRIIATGSAATTGKITRVRHPRGTAAGSTFVLWRAVVYLNAMEWVKWGYASLKETVDTVDHFKEEVEMVFEMHESGALEPLYFSVLASLASSLIYNVFWYVSSCSSWLELALMVGHAVTKPVWIINSQGRGHPGDVEQDSMAAAASVSEPRVVSSTPNPEIDSLVRGLDDSFKDMRELAKEKLQSYCSDMAWTIPGGIRTRVAPSMVARLYRSGASAVSSVRERIRTKQLDGNHMAEEALFISTMLDRSMVEAPADWINYKTTELAMRRLHGIESAFEHVKQRSDWKPPNGSKAGWKSRVNYALLEELDASKSDQGGLLIDGVERELRERLAHRALLAKSLDKLQEWGMSHELPRRISERVLQCHRGARDRKMRDSDAESAFERLALHAKPGAYLGFNVSDKDNDDAPQRGKVMPFVGGEASLPPAGAQPCDVRMISPKASYYFDRLYERMRLPPSQVHEADIKKTRAYMDPSLRNKSARLQFALRLWESGVLGFTKVGEAGQLILRPVWDLRQVNKRFQKPPRLSLGSLMAMAELDLSDEIAEGRILQSTWGGVPDYFHRCKSCSELWPCMVFGGATVPQLLKELKRHGKDIPKTAFIYWVFMDDFASMALQRDEKSEVAEASREHAGKKLKEVGLDMHKVHILWESVTNELYMLYHLAPLMYTHLESQWSSSVFATDASEVPPMKFMADIFSGYGGFGQAIREELQCQTLVVDHAKQARHDLLDPSFVENRSLDNSRTSMIWDLPGIAKLLTMNGVLVVGMAYCSFGARLKKPARIPTIVQALKELERGCSQDHDHQELRGRDSQGRLWTRLAAIYPPRMCNASCVAKAVSNNELKLHDWRMREVRGASPKPIAVMSHRAKVSRWHLAWKGAGAYHDHINVQEVRTAASVSRHLCRSSRNWFSRVLVLCDSMVAVGAVRKIRSSSRPLMTQLKKIGAITLATGIRLTLRWIPADMNPADGPSRCEEIGGAEITKTKSEQKRTVMDSDFEFERLFGDMLEIRGMHDDYDLVRVTAAADPKSNDQSEDFHFDSDHTFDNDDEPRLSTWECSQDNANLSYIKEVKPFLMTVCLRRLPVATAAERDIALAAELDDLCFVERVASELEIVPDARPSLASVDEHDLARRSAVLRRRLQGAKSRWAFGGLGRGGERAWPAELKGARQPAPGRGKGRGRGRGRFFRLRATSPARAPSAPAAAAEVSGVGEQPRAARVQAGEARDGGGAASWGPRVVAVATAGAGGAAPAGPTVRARAPLAEAALPRRELRGAAGDLLRELYDGGPMLLNLFRSFPGSLGRYVRDSLDPQLREHMAAQGGRLQRDLLPLPYPAVIKSDVAHDGEDLSDESWGALHYRLVLTVLALNWEAGFRSLKFARCCRGRVNAAQRAALIGLARRLFLAARIETSLPGGLSWESRLKYRKIGYGGSEITTPHKFTLEQVLDGLPPPGVAASIEAADLATGFVRDALLGPSLGLLPPAPRRTAPASARARACESEWHRIVEALHVRGMIAPIAPSEIACRDGAPLPDGAFGVPKARDAPVECSDGELRPVLRLITNLILPNMCQECIVGDAPEMPTMNQLSGLVLAESEDLLWSGVDGKAFFYVFRAPPPWWPRMVIGPPVPSRLLGLKDGGATQTCMCVIGMGWISVVGVTTHPHRNMLRRSGSVPRGLSPSNEVTRRRRLPLGVEELCPLAWTVYIDNLEIAEIVDKSEAERLRGAVPALLADARACYATAGSPGCLGKDLHRVVCATTLGELVEGVEGVRRPPAGYIAEIVSLTLWVPGKKRASMRLMCILLGRRVCVHCFRRPLAARFAYAWRWFGDARSGGRFSVNVAEDLLMCLALSALCVADMRLEVDHVVTASEASEAAGAVVCSTALSDRGRALAARRRRPASAACEEETALITLFDVVGGGRRAFDILGLVPAVHLSLEVDPQAVRVARRCDPGTQLLAYVCSLDAALATPPQAGGRVAPLDAVVRETLVGFAEGRVVPCMTSAEAKAAPTKYEALRRSLVGNSFQCEVVAWLLSHWAVAVGLLVSVPSLAELRSSARAWAEGRKLWAGDLASLCCGRVKLDGQVSRELGVAAAGCASQEPPAVVFVGRGSRRWSLEPSCWGNPFAISPSCWRNAVALFAGWLRGQPQLLSRLEDLRGATLACRCGQAAPCHADVLLAVLPERVATSWRDSDVSGRLGSSTAMVQTGAMRNSVRYSFCRRLMQAFDNGVKFDSWFGTFQSTSMYWSARVEDVGRYLGEELNLPALGQLFVKHHVGGQELLDLTEEHLEGTFGIRNFLLREHIMRSVAKLRLRRALAARSRSQHPAHAAGDHLSRTCARRPEASQGGSPRLAGSAPSSPACARRGALRPAERPDADADAPPAVSRGHAEEAPSAAGEAAGACAAAGVGGCPGRTWCTPPQHRVTITQ</sequence>
<feature type="compositionally biased region" description="Basic and acidic residues" evidence="1">
    <location>
        <begin position="3277"/>
        <end position="3290"/>
    </location>
</feature>
<dbReference type="Pfam" id="PF07647">
    <property type="entry name" value="SAM_2"/>
    <property type="match status" value="1"/>
</dbReference>
<keyword evidence="4" id="KW-1185">Reference proteome</keyword>
<dbReference type="InterPro" id="IPR001660">
    <property type="entry name" value="SAM"/>
</dbReference>
<dbReference type="Pfam" id="PF14216">
    <property type="entry name" value="DUF4326"/>
    <property type="match status" value="1"/>
</dbReference>
<evidence type="ECO:0000313" key="4">
    <source>
        <dbReference type="Proteomes" id="UP001189429"/>
    </source>
</evidence>
<feature type="region of interest" description="Disordered" evidence="1">
    <location>
        <begin position="319"/>
        <end position="342"/>
    </location>
</feature>
<feature type="domain" description="SAM" evidence="2">
    <location>
        <begin position="3196"/>
        <end position="3261"/>
    </location>
</feature>
<name>A0ABN9XVM2_9DINO</name>